<feature type="transmembrane region" description="Helical" evidence="3">
    <location>
        <begin position="37"/>
        <end position="55"/>
    </location>
</feature>
<dbReference type="GO" id="GO:1902201">
    <property type="term" value="P:negative regulation of bacterial-type flagellum-dependent cell motility"/>
    <property type="evidence" value="ECO:0007669"/>
    <property type="project" value="TreeGrafter"/>
</dbReference>
<evidence type="ECO:0000313" key="5">
    <source>
        <dbReference type="EMBL" id="AMG39822.1"/>
    </source>
</evidence>
<organism evidence="5 6">
    <name type="scientific">Alcaligenes xylosoxydans xylosoxydans</name>
    <name type="common">Achromobacter xylosoxidans</name>
    <dbReference type="NCBI Taxonomy" id="85698"/>
    <lineage>
        <taxon>Bacteria</taxon>
        <taxon>Pseudomonadati</taxon>
        <taxon>Pseudomonadota</taxon>
        <taxon>Betaproteobacteria</taxon>
        <taxon>Burkholderiales</taxon>
        <taxon>Alcaligenaceae</taxon>
        <taxon>Achromobacter</taxon>
    </lineage>
</organism>
<feature type="transmembrane region" description="Helical" evidence="3">
    <location>
        <begin position="192"/>
        <end position="212"/>
    </location>
</feature>
<feature type="transmembrane region" description="Helical" evidence="3">
    <location>
        <begin position="6"/>
        <end position="25"/>
    </location>
</feature>
<feature type="transmembrane region" description="Helical" evidence="3">
    <location>
        <begin position="61"/>
        <end position="80"/>
    </location>
</feature>
<gene>
    <name evidence="5" type="ORF">AL504_29790</name>
</gene>
<evidence type="ECO:0000256" key="1">
    <source>
        <dbReference type="ARBA" id="ARBA00012528"/>
    </source>
</evidence>
<keyword evidence="3" id="KW-1133">Transmembrane helix</keyword>
<reference evidence="6" key="1">
    <citation type="submission" date="2015-12" db="EMBL/GenBank/DDBJ databases">
        <title>FDA dAtabase for Regulatory Grade micrObial Sequences (FDA-ARGOS): Supporting development and validation of Infectious Disease Dx tests.</title>
        <authorList>
            <person name="Case J."/>
            <person name="Tallon L."/>
            <person name="Sadzewicz L."/>
            <person name="Sengamalay N."/>
            <person name="Ott S."/>
            <person name="Godinez A."/>
            <person name="Nagaraj S."/>
            <person name="Nadendla S."/>
            <person name="Sichtig H."/>
        </authorList>
    </citation>
    <scope>NUCLEOTIDE SEQUENCE [LARGE SCALE GENOMIC DNA]</scope>
    <source>
        <strain evidence="6">FDAARGOS_147</strain>
    </source>
</reference>
<feature type="transmembrane region" description="Helical" evidence="3">
    <location>
        <begin position="92"/>
        <end position="114"/>
    </location>
</feature>
<keyword evidence="3" id="KW-0472">Membrane</keyword>
<evidence type="ECO:0000256" key="3">
    <source>
        <dbReference type="SAM" id="Phobius"/>
    </source>
</evidence>
<dbReference type="Gene3D" id="3.30.70.270">
    <property type="match status" value="1"/>
</dbReference>
<dbReference type="InterPro" id="IPR050469">
    <property type="entry name" value="Diguanylate_Cyclase"/>
</dbReference>
<dbReference type="NCBIfam" id="TIGR00254">
    <property type="entry name" value="GGDEF"/>
    <property type="match status" value="1"/>
</dbReference>
<dbReference type="PANTHER" id="PTHR45138:SF9">
    <property type="entry name" value="DIGUANYLATE CYCLASE DGCM-RELATED"/>
    <property type="match status" value="1"/>
</dbReference>
<feature type="domain" description="GGDEF" evidence="4">
    <location>
        <begin position="251"/>
        <end position="386"/>
    </location>
</feature>
<dbReference type="GO" id="GO:0052621">
    <property type="term" value="F:diguanylate cyclase activity"/>
    <property type="evidence" value="ECO:0007669"/>
    <property type="project" value="UniProtKB-EC"/>
</dbReference>
<dbReference type="PROSITE" id="PS50887">
    <property type="entry name" value="GGDEF"/>
    <property type="match status" value="1"/>
</dbReference>
<dbReference type="InterPro" id="IPR029787">
    <property type="entry name" value="Nucleotide_cyclase"/>
</dbReference>
<comment type="catalytic activity">
    <reaction evidence="2">
        <text>2 GTP = 3',3'-c-di-GMP + 2 diphosphate</text>
        <dbReference type="Rhea" id="RHEA:24898"/>
        <dbReference type="ChEBI" id="CHEBI:33019"/>
        <dbReference type="ChEBI" id="CHEBI:37565"/>
        <dbReference type="ChEBI" id="CHEBI:58805"/>
        <dbReference type="EC" id="2.7.7.65"/>
    </reaction>
</comment>
<dbReference type="Pfam" id="PF00990">
    <property type="entry name" value="GGDEF"/>
    <property type="match status" value="1"/>
</dbReference>
<dbReference type="RefSeq" id="WP_061074102.1">
    <property type="nucleotide sequence ID" value="NZ_CP014060.2"/>
</dbReference>
<dbReference type="EC" id="2.7.7.65" evidence="1"/>
<keyword evidence="3" id="KW-0812">Transmembrane</keyword>
<dbReference type="CDD" id="cd01949">
    <property type="entry name" value="GGDEF"/>
    <property type="match status" value="1"/>
</dbReference>
<dbReference type="Proteomes" id="UP000060602">
    <property type="component" value="Chromosome"/>
</dbReference>
<evidence type="ECO:0000256" key="2">
    <source>
        <dbReference type="ARBA" id="ARBA00034247"/>
    </source>
</evidence>
<protein>
    <recommendedName>
        <fullName evidence="1">diguanylate cyclase</fullName>
        <ecNumber evidence="1">2.7.7.65</ecNumber>
    </recommendedName>
</protein>
<dbReference type="GO" id="GO:0005886">
    <property type="term" value="C:plasma membrane"/>
    <property type="evidence" value="ECO:0007669"/>
    <property type="project" value="TreeGrafter"/>
</dbReference>
<dbReference type="SUPFAM" id="SSF55073">
    <property type="entry name" value="Nucleotide cyclase"/>
    <property type="match status" value="1"/>
</dbReference>
<dbReference type="EMBL" id="CP014060">
    <property type="protein sequence ID" value="AMG39822.1"/>
    <property type="molecule type" value="Genomic_DNA"/>
</dbReference>
<dbReference type="InterPro" id="IPR043128">
    <property type="entry name" value="Rev_trsase/Diguanyl_cyclase"/>
</dbReference>
<name>A0A0X8P4P2_ALCXX</name>
<dbReference type="PANTHER" id="PTHR45138">
    <property type="entry name" value="REGULATORY COMPONENTS OF SENSORY TRANSDUCTION SYSTEM"/>
    <property type="match status" value="1"/>
</dbReference>
<feature type="transmembrane region" description="Helical" evidence="3">
    <location>
        <begin position="120"/>
        <end position="141"/>
    </location>
</feature>
<sequence length="398" mass="43380">MVASVILGMLCVHLLCFCAMFLLISRRLRDKKMGTDVFAAGHLLLGIAYILQLLAPPPGSWGMSIVNHTLTLCAPIAYVFGAIRFFNRPIPVLYPMLAVAAVYTAAQVLVEAVWGTAARHALLAASCALLFLAMTLALLYGARTFARDLRLEMIVFSFLVGGICALNAAKFVLILDGGMPALDMQSSFQTAFYLYMSFLGTVLPPAVVWLILRRLTDELRTMATRDPLTGLLNRRGLMDGLEAHFRVRHAAPSRLLIVDIDRFKQINDTHGHQIGDQVLSRVAQVLQHTVRQGDLVCRLGGEEFVVVALGSDHEGAMHLAERLREAIAHAQVPGGRAQGPIRCTATIGVSHGFAGTQALDDIMRQADAALYRGKMFGRNRVEWADEAPALRVAAQTPA</sequence>
<dbReference type="InterPro" id="IPR000160">
    <property type="entry name" value="GGDEF_dom"/>
</dbReference>
<accession>A0A0X8P4P2</accession>
<evidence type="ECO:0000313" key="6">
    <source>
        <dbReference type="Proteomes" id="UP000060602"/>
    </source>
</evidence>
<feature type="transmembrane region" description="Helical" evidence="3">
    <location>
        <begin position="153"/>
        <end position="172"/>
    </location>
</feature>
<proteinExistence type="predicted"/>
<dbReference type="AlphaFoldDB" id="A0A0X8P4P2"/>
<evidence type="ECO:0000259" key="4">
    <source>
        <dbReference type="PROSITE" id="PS50887"/>
    </source>
</evidence>
<dbReference type="FunFam" id="3.30.70.270:FF:000001">
    <property type="entry name" value="Diguanylate cyclase domain protein"/>
    <property type="match status" value="1"/>
</dbReference>
<dbReference type="SMART" id="SM00267">
    <property type="entry name" value="GGDEF"/>
    <property type="match status" value="1"/>
</dbReference>
<dbReference type="GO" id="GO:0043709">
    <property type="term" value="P:cell adhesion involved in single-species biofilm formation"/>
    <property type="evidence" value="ECO:0007669"/>
    <property type="project" value="TreeGrafter"/>
</dbReference>